<reference evidence="1 2" key="1">
    <citation type="journal article" date="2016" name="ISME J.">
        <title>Chasing the elusive Euryarchaeota class WSA2: genomes reveal a uniquely fastidious methyl-reducing methanogen.</title>
        <authorList>
            <person name="Nobu M.K."/>
            <person name="Narihiro T."/>
            <person name="Kuroda K."/>
            <person name="Mei R."/>
            <person name="Liu W.T."/>
        </authorList>
    </citation>
    <scope>NUCLEOTIDE SEQUENCE [LARGE SCALE GENOMIC DNA]</scope>
    <source>
        <strain evidence="1">U1lsi0528_Bin089</strain>
    </source>
</reference>
<dbReference type="CDD" id="cd00385">
    <property type="entry name" value="Isoprenoid_Biosyn_C1"/>
    <property type="match status" value="1"/>
</dbReference>
<comment type="caution">
    <text evidence="1">The sequence shown here is derived from an EMBL/GenBank/DDBJ whole genome shotgun (WGS) entry which is preliminary data.</text>
</comment>
<evidence type="ECO:0000313" key="1">
    <source>
        <dbReference type="EMBL" id="KYC46161.1"/>
    </source>
</evidence>
<evidence type="ECO:0008006" key="3">
    <source>
        <dbReference type="Google" id="ProtNLM"/>
    </source>
</evidence>
<organism evidence="1 2">
    <name type="scientific">Candidatus Methanofastidiosum methylothiophilum</name>
    <dbReference type="NCBI Taxonomy" id="1705564"/>
    <lineage>
        <taxon>Archaea</taxon>
        <taxon>Methanobacteriati</taxon>
        <taxon>Methanobacteriota</taxon>
        <taxon>Stenosarchaea group</taxon>
        <taxon>Candidatus Methanofastidiosia</taxon>
        <taxon>Candidatus Methanofastidiosales</taxon>
        <taxon>Candidatus Methanofastidiosaceae</taxon>
        <taxon>Candidatus Methanofastidiosum</taxon>
    </lineage>
</organism>
<name>A0A150IMA8_9EURY</name>
<dbReference type="SUPFAM" id="SSF48576">
    <property type="entry name" value="Terpenoid synthases"/>
    <property type="match status" value="1"/>
</dbReference>
<sequence>MNFFDDFDNEINLVIGDVKSFIGGLENPLSDLGISFIEKFRESLKGFNTFLLFPYWLSEGFEVKDKEIVSRQLSNLDVYGIMHLRIIDDILDNPEKIDRNLLLLSNISEFKMYEICFKLVGDNWEFFKDLEETLVKFSNAILYEKNHYLYKGILSDEMSKYDYELMARKAFHLRIPILSYLYLENSSAKKRKDLLSMMEYWGTSMQLFNDVLGWKDDFRQHQMTYPLVKAIEYLEKENLVEQGKSEIMDIAAAFIETDILENTLNIALNYQKKAIESINSYKMYHLNAFFEDSFNKILSSIEKFKNKRENILKEIIN</sequence>
<dbReference type="Proteomes" id="UP000075578">
    <property type="component" value="Unassembled WGS sequence"/>
</dbReference>
<gene>
    <name evidence="1" type="ORF">AMQ74_01863</name>
</gene>
<dbReference type="AlphaFoldDB" id="A0A150IMA8"/>
<evidence type="ECO:0000313" key="2">
    <source>
        <dbReference type="Proteomes" id="UP000075578"/>
    </source>
</evidence>
<dbReference type="EMBL" id="LNGD01000222">
    <property type="protein sequence ID" value="KYC46161.1"/>
    <property type="molecule type" value="Genomic_DNA"/>
</dbReference>
<protein>
    <recommendedName>
        <fullName evidence="3">Terpene synthase</fullName>
    </recommendedName>
</protein>
<proteinExistence type="predicted"/>
<dbReference type="Gene3D" id="1.10.600.10">
    <property type="entry name" value="Farnesyl Diphosphate Synthase"/>
    <property type="match status" value="1"/>
</dbReference>
<dbReference type="InterPro" id="IPR008949">
    <property type="entry name" value="Isoprenoid_synthase_dom_sf"/>
</dbReference>
<accession>A0A150IMA8</accession>